<dbReference type="GO" id="GO:0070181">
    <property type="term" value="F:small ribosomal subunit rRNA binding"/>
    <property type="evidence" value="ECO:0007669"/>
    <property type="project" value="TreeGrafter"/>
</dbReference>
<dbReference type="PANTHER" id="PTHR13479:SF40">
    <property type="entry name" value="SMALL RIBOSOMAL SUBUNIT PROTEIN BS18M"/>
    <property type="match status" value="1"/>
</dbReference>
<dbReference type="PANTHER" id="PTHR13479">
    <property type="entry name" value="30S RIBOSOMAL PROTEIN S18"/>
    <property type="match status" value="1"/>
</dbReference>
<comment type="similarity">
    <text evidence="1">Belongs to the bacterial ribosomal protein bS18 family.</text>
</comment>
<dbReference type="GO" id="GO:0005763">
    <property type="term" value="C:mitochondrial small ribosomal subunit"/>
    <property type="evidence" value="ECO:0007669"/>
    <property type="project" value="TreeGrafter"/>
</dbReference>
<gene>
    <name evidence="4" type="ORF">RUM43_001482</name>
</gene>
<proteinExistence type="inferred from homology"/>
<comment type="caution">
    <text evidence="4">The sequence shown here is derived from an EMBL/GenBank/DDBJ whole genome shotgun (WGS) entry which is preliminary data.</text>
</comment>
<dbReference type="AlphaFoldDB" id="A0AAN8XS74"/>
<keyword evidence="2" id="KW-0689">Ribosomal protein</keyword>
<evidence type="ECO:0000256" key="3">
    <source>
        <dbReference type="ARBA" id="ARBA00023274"/>
    </source>
</evidence>
<protein>
    <recommendedName>
        <fullName evidence="6">Mitochondrial ribosomal protein S18C</fullName>
    </recommendedName>
</protein>
<dbReference type="SUPFAM" id="SSF46911">
    <property type="entry name" value="Ribosomal protein S18"/>
    <property type="match status" value="1"/>
</dbReference>
<evidence type="ECO:0008006" key="6">
    <source>
        <dbReference type="Google" id="ProtNLM"/>
    </source>
</evidence>
<dbReference type="InterPro" id="IPR036870">
    <property type="entry name" value="Ribosomal_bS18_sf"/>
</dbReference>
<keyword evidence="3" id="KW-0687">Ribonucleoprotein</keyword>
<dbReference type="InterPro" id="IPR001648">
    <property type="entry name" value="Ribosomal_bS18"/>
</dbReference>
<organism evidence="4 5">
    <name type="scientific">Polyplax serrata</name>
    <name type="common">Common mouse louse</name>
    <dbReference type="NCBI Taxonomy" id="468196"/>
    <lineage>
        <taxon>Eukaryota</taxon>
        <taxon>Metazoa</taxon>
        <taxon>Ecdysozoa</taxon>
        <taxon>Arthropoda</taxon>
        <taxon>Hexapoda</taxon>
        <taxon>Insecta</taxon>
        <taxon>Pterygota</taxon>
        <taxon>Neoptera</taxon>
        <taxon>Paraneoptera</taxon>
        <taxon>Psocodea</taxon>
        <taxon>Troctomorpha</taxon>
        <taxon>Phthiraptera</taxon>
        <taxon>Anoplura</taxon>
        <taxon>Polyplacidae</taxon>
        <taxon>Polyplax</taxon>
    </lineage>
</organism>
<sequence>MFSVQRLRSLKKAFDVLRPYQSYQYTTPPSQQENQAVDEDMPVEMESPFKKENPKCILCQYDIEPNFKNVRLLSQFVSRFTGRIYGRHITGLCKYKQRKVEIEIWKAQRAALMPTYTKLPNFLDDPSLYNEANPIRPHKYI</sequence>
<evidence type="ECO:0000313" key="4">
    <source>
        <dbReference type="EMBL" id="KAK6645206.1"/>
    </source>
</evidence>
<name>A0AAN8XS74_POLSC</name>
<evidence type="ECO:0000256" key="1">
    <source>
        <dbReference type="ARBA" id="ARBA00005589"/>
    </source>
</evidence>
<dbReference type="Pfam" id="PF01084">
    <property type="entry name" value="Ribosomal_S18"/>
    <property type="match status" value="1"/>
</dbReference>
<dbReference type="Proteomes" id="UP001372834">
    <property type="component" value="Unassembled WGS sequence"/>
</dbReference>
<dbReference type="EMBL" id="JAWJWE010000001">
    <property type="protein sequence ID" value="KAK6645206.1"/>
    <property type="molecule type" value="Genomic_DNA"/>
</dbReference>
<dbReference type="Gene3D" id="4.10.640.10">
    <property type="entry name" value="Ribosomal protein S18"/>
    <property type="match status" value="1"/>
</dbReference>
<reference evidence="4 5" key="1">
    <citation type="submission" date="2023-10" db="EMBL/GenBank/DDBJ databases">
        <title>Genomes of two closely related lineages of the louse Polyplax serrata with different host specificities.</title>
        <authorList>
            <person name="Martinu J."/>
            <person name="Tarabai H."/>
            <person name="Stefka J."/>
            <person name="Hypsa V."/>
        </authorList>
    </citation>
    <scope>NUCLEOTIDE SEQUENCE [LARGE SCALE GENOMIC DNA]</scope>
    <source>
        <strain evidence="4">HR10_N</strain>
    </source>
</reference>
<dbReference type="GO" id="GO:0032543">
    <property type="term" value="P:mitochondrial translation"/>
    <property type="evidence" value="ECO:0007669"/>
    <property type="project" value="TreeGrafter"/>
</dbReference>
<dbReference type="GO" id="GO:0003735">
    <property type="term" value="F:structural constituent of ribosome"/>
    <property type="evidence" value="ECO:0007669"/>
    <property type="project" value="InterPro"/>
</dbReference>
<evidence type="ECO:0000256" key="2">
    <source>
        <dbReference type="ARBA" id="ARBA00022980"/>
    </source>
</evidence>
<evidence type="ECO:0000313" key="5">
    <source>
        <dbReference type="Proteomes" id="UP001372834"/>
    </source>
</evidence>
<accession>A0AAN8XS74</accession>